<protein>
    <submittedName>
        <fullName evidence="2">Uncharacterized protein</fullName>
    </submittedName>
</protein>
<organism evidence="2 3">
    <name type="scientific">Batillaria attramentaria</name>
    <dbReference type="NCBI Taxonomy" id="370345"/>
    <lineage>
        <taxon>Eukaryota</taxon>
        <taxon>Metazoa</taxon>
        <taxon>Spiralia</taxon>
        <taxon>Lophotrochozoa</taxon>
        <taxon>Mollusca</taxon>
        <taxon>Gastropoda</taxon>
        <taxon>Caenogastropoda</taxon>
        <taxon>Sorbeoconcha</taxon>
        <taxon>Cerithioidea</taxon>
        <taxon>Batillariidae</taxon>
        <taxon>Batillaria</taxon>
    </lineage>
</organism>
<dbReference type="AlphaFoldDB" id="A0ABD0LUH2"/>
<evidence type="ECO:0000313" key="3">
    <source>
        <dbReference type="Proteomes" id="UP001519460"/>
    </source>
</evidence>
<name>A0ABD0LUH2_9CAEN</name>
<feature type="non-terminal residue" evidence="2">
    <location>
        <position position="1"/>
    </location>
</feature>
<gene>
    <name evidence="2" type="ORF">BaRGS_00005758</name>
</gene>
<evidence type="ECO:0000256" key="1">
    <source>
        <dbReference type="SAM" id="MobiDB-lite"/>
    </source>
</evidence>
<sequence length="108" mass="11812">LQQGVLVWHCNALERRVVRVSGVGTGAAAASLLHPLVQYFIFMVPGADPGGSGHTPAPAKLRASREGREDPGAWDWEKRGWGRSRRVLAVKRVIVLNSMNRAFGKLEI</sequence>
<reference evidence="2 3" key="1">
    <citation type="journal article" date="2023" name="Sci. Data">
        <title>Genome assembly of the Korean intertidal mud-creeper Batillaria attramentaria.</title>
        <authorList>
            <person name="Patra A.K."/>
            <person name="Ho P.T."/>
            <person name="Jun S."/>
            <person name="Lee S.J."/>
            <person name="Kim Y."/>
            <person name="Won Y.J."/>
        </authorList>
    </citation>
    <scope>NUCLEOTIDE SEQUENCE [LARGE SCALE GENOMIC DNA]</scope>
    <source>
        <strain evidence="2">Wonlab-2016</strain>
    </source>
</reference>
<evidence type="ECO:0000313" key="2">
    <source>
        <dbReference type="EMBL" id="KAK7503132.1"/>
    </source>
</evidence>
<accession>A0ABD0LUH2</accession>
<dbReference type="Proteomes" id="UP001519460">
    <property type="component" value="Unassembled WGS sequence"/>
</dbReference>
<dbReference type="EMBL" id="JACVVK020000022">
    <property type="protein sequence ID" value="KAK7503132.1"/>
    <property type="molecule type" value="Genomic_DNA"/>
</dbReference>
<feature type="compositionally biased region" description="Basic and acidic residues" evidence="1">
    <location>
        <begin position="63"/>
        <end position="75"/>
    </location>
</feature>
<proteinExistence type="predicted"/>
<feature type="region of interest" description="Disordered" evidence="1">
    <location>
        <begin position="52"/>
        <end position="75"/>
    </location>
</feature>
<comment type="caution">
    <text evidence="2">The sequence shown here is derived from an EMBL/GenBank/DDBJ whole genome shotgun (WGS) entry which is preliminary data.</text>
</comment>
<keyword evidence="3" id="KW-1185">Reference proteome</keyword>